<evidence type="ECO:0008006" key="5">
    <source>
        <dbReference type="Google" id="ProtNLM"/>
    </source>
</evidence>
<feature type="region of interest" description="Disordered" evidence="1">
    <location>
        <begin position="66"/>
        <end position="103"/>
    </location>
</feature>
<sequence>MNIKTRYISLPALGLALLILTGCEAAEQSAQELFDETVEKTTEAARELVNETLADAMEQMNETIDGVQDDVDKTLGKPEKEEPQTEQEADEPTLTEEARTHEA</sequence>
<dbReference type="EMBL" id="QOVF01000003">
    <property type="protein sequence ID" value="KAA0693905.1"/>
    <property type="molecule type" value="Genomic_DNA"/>
</dbReference>
<feature type="compositionally biased region" description="Basic and acidic residues" evidence="1">
    <location>
        <begin position="70"/>
        <end position="83"/>
    </location>
</feature>
<dbReference type="PROSITE" id="PS51257">
    <property type="entry name" value="PROKAR_LIPOPROTEIN"/>
    <property type="match status" value="1"/>
</dbReference>
<keyword evidence="2" id="KW-0732">Signal</keyword>
<evidence type="ECO:0000256" key="2">
    <source>
        <dbReference type="SAM" id="SignalP"/>
    </source>
</evidence>
<evidence type="ECO:0000256" key="1">
    <source>
        <dbReference type="SAM" id="MobiDB-lite"/>
    </source>
</evidence>
<gene>
    <name evidence="3" type="ORF">DT594_11305</name>
</gene>
<protein>
    <recommendedName>
        <fullName evidence="5">Lipoprotein</fullName>
    </recommendedName>
</protein>
<accession>A0A7V7GT35</accession>
<dbReference type="AlphaFoldDB" id="A0A7V7GT35"/>
<feature type="chain" id="PRO_5030803121" description="Lipoprotein" evidence="2">
    <location>
        <begin position="26"/>
        <end position="103"/>
    </location>
</feature>
<reference evidence="3 4" key="1">
    <citation type="submission" date="2018-07" db="EMBL/GenBank/DDBJ databases">
        <title>Pseudomonas laoshanensis sp. nov., isolated from soil.</title>
        <authorList>
            <person name="Sun J."/>
            <person name="Yu L."/>
            <person name="Wang M."/>
            <person name="Zhang C."/>
        </authorList>
    </citation>
    <scope>NUCLEOTIDE SEQUENCE [LARGE SCALE GENOMIC DNA]</scope>
    <source>
        <strain evidence="3 4">Y22</strain>
    </source>
</reference>
<dbReference type="OrthoDB" id="9952903at2"/>
<organism evidence="3 4">
    <name type="scientific">Halopseudomonas laoshanensis</name>
    <dbReference type="NCBI Taxonomy" id="2268758"/>
    <lineage>
        <taxon>Bacteria</taxon>
        <taxon>Pseudomonadati</taxon>
        <taxon>Pseudomonadota</taxon>
        <taxon>Gammaproteobacteria</taxon>
        <taxon>Pseudomonadales</taxon>
        <taxon>Pseudomonadaceae</taxon>
        <taxon>Halopseudomonas</taxon>
    </lineage>
</organism>
<keyword evidence="4" id="KW-1185">Reference proteome</keyword>
<feature type="signal peptide" evidence="2">
    <location>
        <begin position="1"/>
        <end position="25"/>
    </location>
</feature>
<name>A0A7V7GT35_9GAMM</name>
<dbReference type="RefSeq" id="WP_149332770.1">
    <property type="nucleotide sequence ID" value="NZ_QOVF01000003.1"/>
</dbReference>
<feature type="compositionally biased region" description="Acidic residues" evidence="1">
    <location>
        <begin position="84"/>
        <end position="94"/>
    </location>
</feature>
<dbReference type="Proteomes" id="UP000463138">
    <property type="component" value="Unassembled WGS sequence"/>
</dbReference>
<proteinExistence type="predicted"/>
<comment type="caution">
    <text evidence="3">The sequence shown here is derived from an EMBL/GenBank/DDBJ whole genome shotgun (WGS) entry which is preliminary data.</text>
</comment>
<evidence type="ECO:0000313" key="4">
    <source>
        <dbReference type="Proteomes" id="UP000463138"/>
    </source>
</evidence>
<evidence type="ECO:0000313" key="3">
    <source>
        <dbReference type="EMBL" id="KAA0693905.1"/>
    </source>
</evidence>